<dbReference type="GO" id="GO:0005829">
    <property type="term" value="C:cytosol"/>
    <property type="evidence" value="ECO:0007669"/>
    <property type="project" value="TreeGrafter"/>
</dbReference>
<organism evidence="4 5">
    <name type="scientific">Populus tomentosa</name>
    <name type="common">Chinese white poplar</name>
    <dbReference type="NCBI Taxonomy" id="118781"/>
    <lineage>
        <taxon>Eukaryota</taxon>
        <taxon>Viridiplantae</taxon>
        <taxon>Streptophyta</taxon>
        <taxon>Embryophyta</taxon>
        <taxon>Tracheophyta</taxon>
        <taxon>Spermatophyta</taxon>
        <taxon>Magnoliopsida</taxon>
        <taxon>eudicotyledons</taxon>
        <taxon>Gunneridae</taxon>
        <taxon>Pentapetalae</taxon>
        <taxon>rosids</taxon>
        <taxon>fabids</taxon>
        <taxon>Malpighiales</taxon>
        <taxon>Salicaceae</taxon>
        <taxon>Saliceae</taxon>
        <taxon>Populus</taxon>
    </lineage>
</organism>
<keyword evidence="2" id="KW-0575">Peroxidase</keyword>
<dbReference type="PROSITE" id="PS51355">
    <property type="entry name" value="GLUTATHIONE_PEROXID_3"/>
    <property type="match status" value="1"/>
</dbReference>
<gene>
    <name evidence="4" type="ORF">POTOM_054610</name>
</gene>
<dbReference type="Pfam" id="PF00255">
    <property type="entry name" value="GSHPx"/>
    <property type="match status" value="1"/>
</dbReference>
<evidence type="ECO:0000256" key="3">
    <source>
        <dbReference type="ARBA" id="ARBA00023002"/>
    </source>
</evidence>
<sequence length="116" mass="13283">MVAERVYVFYGLRVTLEVMLSYHKKSEMLKQRVGCLRTFLCYKLVPEDDGHNNTSTFAASWPSTIAKVLYEKYKNQGFEILAFPCKQFAGQEPGSNEEIQDTIDVNGKNTAPVYKF</sequence>
<reference evidence="4" key="1">
    <citation type="journal article" date="2020" name="bioRxiv">
        <title>Hybrid origin of Populus tomentosa Carr. identified through genome sequencing and phylogenomic analysis.</title>
        <authorList>
            <person name="An X."/>
            <person name="Gao K."/>
            <person name="Chen Z."/>
            <person name="Li J."/>
            <person name="Yang X."/>
            <person name="Yang X."/>
            <person name="Zhou J."/>
            <person name="Guo T."/>
            <person name="Zhao T."/>
            <person name="Huang S."/>
            <person name="Miao D."/>
            <person name="Khan W.U."/>
            <person name="Rao P."/>
            <person name="Ye M."/>
            <person name="Lei B."/>
            <person name="Liao W."/>
            <person name="Wang J."/>
            <person name="Ji L."/>
            <person name="Li Y."/>
            <person name="Guo B."/>
            <person name="Mustafa N.S."/>
            <person name="Li S."/>
            <person name="Yun Q."/>
            <person name="Keller S.R."/>
            <person name="Mao J."/>
            <person name="Zhang R."/>
            <person name="Strauss S.H."/>
        </authorList>
    </citation>
    <scope>NUCLEOTIDE SEQUENCE</scope>
    <source>
        <strain evidence="4">GM15</strain>
        <tissue evidence="4">Leaf</tissue>
    </source>
</reference>
<evidence type="ECO:0000313" key="5">
    <source>
        <dbReference type="Proteomes" id="UP000886885"/>
    </source>
</evidence>
<dbReference type="GO" id="GO:0004601">
    <property type="term" value="F:peroxidase activity"/>
    <property type="evidence" value="ECO:0007669"/>
    <property type="project" value="UniProtKB-KW"/>
</dbReference>
<dbReference type="GO" id="GO:0006979">
    <property type="term" value="P:response to oxidative stress"/>
    <property type="evidence" value="ECO:0007669"/>
    <property type="project" value="InterPro"/>
</dbReference>
<comment type="caution">
    <text evidence="4">The sequence shown here is derived from an EMBL/GenBank/DDBJ whole genome shotgun (WGS) entry which is preliminary data.</text>
</comment>
<evidence type="ECO:0000256" key="2">
    <source>
        <dbReference type="ARBA" id="ARBA00022559"/>
    </source>
</evidence>
<name>A0A8X7XZJ3_POPTO</name>
<dbReference type="OrthoDB" id="446890at2759"/>
<keyword evidence="5" id="KW-1185">Reference proteome</keyword>
<comment type="similarity">
    <text evidence="1">Belongs to the glutathione peroxidase family.</text>
</comment>
<dbReference type="PANTHER" id="PTHR11592">
    <property type="entry name" value="GLUTATHIONE PEROXIDASE"/>
    <property type="match status" value="1"/>
</dbReference>
<dbReference type="EMBL" id="JAAWWB010000034">
    <property type="protein sequence ID" value="KAG6741376.1"/>
    <property type="molecule type" value="Genomic_DNA"/>
</dbReference>
<evidence type="ECO:0008006" key="6">
    <source>
        <dbReference type="Google" id="ProtNLM"/>
    </source>
</evidence>
<dbReference type="PANTHER" id="PTHR11592:SF78">
    <property type="entry name" value="GLUTATHIONE PEROXIDASE"/>
    <property type="match status" value="1"/>
</dbReference>
<evidence type="ECO:0000256" key="1">
    <source>
        <dbReference type="ARBA" id="ARBA00006926"/>
    </source>
</evidence>
<dbReference type="Proteomes" id="UP000886885">
    <property type="component" value="Chromosome 17D"/>
</dbReference>
<dbReference type="InterPro" id="IPR000889">
    <property type="entry name" value="Glutathione_peroxidase"/>
</dbReference>
<dbReference type="AlphaFoldDB" id="A0A8X7XZJ3"/>
<keyword evidence="3" id="KW-0560">Oxidoreductase</keyword>
<proteinExistence type="inferred from homology"/>
<evidence type="ECO:0000313" key="4">
    <source>
        <dbReference type="EMBL" id="KAG6741376.1"/>
    </source>
</evidence>
<accession>A0A8X7XZJ3</accession>
<protein>
    <recommendedName>
        <fullName evidence="6">Glutathione peroxidase</fullName>
    </recommendedName>
</protein>